<sequence length="94" mass="9084">MGAAGPNENDLLHRKVGSATRATALSTQSLALQLAGALAGLVAGSLPIGPLPWLVAAAVLLAGAMLWAGRVSPVPAPPAEAGHPPAAGGVLPGR</sequence>
<organism evidence="3 4">
    <name type="scientific">Streptomyces gobitricini</name>
    <dbReference type="NCBI Taxonomy" id="68211"/>
    <lineage>
        <taxon>Bacteria</taxon>
        <taxon>Bacillati</taxon>
        <taxon>Actinomycetota</taxon>
        <taxon>Actinomycetes</taxon>
        <taxon>Kitasatosporales</taxon>
        <taxon>Streptomycetaceae</taxon>
        <taxon>Streptomyces</taxon>
    </lineage>
</organism>
<feature type="transmembrane region" description="Helical" evidence="2">
    <location>
        <begin position="50"/>
        <end position="68"/>
    </location>
</feature>
<keyword evidence="2" id="KW-1133">Transmembrane helix</keyword>
<feature type="region of interest" description="Disordered" evidence="1">
    <location>
        <begin position="74"/>
        <end position="94"/>
    </location>
</feature>
<dbReference type="EMBL" id="BAAASR010000013">
    <property type="protein sequence ID" value="GAA2490087.1"/>
    <property type="molecule type" value="Genomic_DNA"/>
</dbReference>
<accession>A0ABN3LVZ1</accession>
<evidence type="ECO:0000256" key="1">
    <source>
        <dbReference type="SAM" id="MobiDB-lite"/>
    </source>
</evidence>
<dbReference type="Proteomes" id="UP001499942">
    <property type="component" value="Unassembled WGS sequence"/>
</dbReference>
<reference evidence="3 4" key="1">
    <citation type="journal article" date="2019" name="Int. J. Syst. Evol. Microbiol.">
        <title>The Global Catalogue of Microorganisms (GCM) 10K type strain sequencing project: providing services to taxonomists for standard genome sequencing and annotation.</title>
        <authorList>
            <consortium name="The Broad Institute Genomics Platform"/>
            <consortium name="The Broad Institute Genome Sequencing Center for Infectious Disease"/>
            <person name="Wu L."/>
            <person name="Ma J."/>
        </authorList>
    </citation>
    <scope>NUCLEOTIDE SEQUENCE [LARGE SCALE GENOMIC DNA]</scope>
    <source>
        <strain evidence="3 4">JCM 5062</strain>
    </source>
</reference>
<keyword evidence="2" id="KW-0812">Transmembrane</keyword>
<comment type="caution">
    <text evidence="3">The sequence shown here is derived from an EMBL/GenBank/DDBJ whole genome shotgun (WGS) entry which is preliminary data.</text>
</comment>
<gene>
    <name evidence="3" type="ORF">GCM10010393_22310</name>
</gene>
<protein>
    <recommendedName>
        <fullName evidence="5">MFS transporter</fullName>
    </recommendedName>
</protein>
<proteinExistence type="predicted"/>
<dbReference type="RefSeq" id="WP_425575620.1">
    <property type="nucleotide sequence ID" value="NZ_BAAASR010000013.1"/>
</dbReference>
<feature type="compositionally biased region" description="Low complexity" evidence="1">
    <location>
        <begin position="79"/>
        <end position="94"/>
    </location>
</feature>
<evidence type="ECO:0000256" key="2">
    <source>
        <dbReference type="SAM" id="Phobius"/>
    </source>
</evidence>
<evidence type="ECO:0000313" key="3">
    <source>
        <dbReference type="EMBL" id="GAA2490087.1"/>
    </source>
</evidence>
<evidence type="ECO:0000313" key="4">
    <source>
        <dbReference type="Proteomes" id="UP001499942"/>
    </source>
</evidence>
<keyword evidence="2" id="KW-0472">Membrane</keyword>
<name>A0ABN3LVZ1_9ACTN</name>
<keyword evidence="4" id="KW-1185">Reference proteome</keyword>
<evidence type="ECO:0008006" key="5">
    <source>
        <dbReference type="Google" id="ProtNLM"/>
    </source>
</evidence>